<accession>C8V059</accession>
<dbReference type="HOGENOM" id="CLU_2757768_0_0_1"/>
<dbReference type="RefSeq" id="XP_050466915.1">
    <property type="nucleotide sequence ID" value="XM_050611429.1"/>
</dbReference>
<dbReference type="GeneID" id="74897089"/>
<keyword evidence="2" id="KW-1185">Reference proteome</keyword>
<dbReference type="EMBL" id="BN001301">
    <property type="protein sequence ID" value="CBF69399.1"/>
    <property type="molecule type" value="Genomic_DNA"/>
</dbReference>
<name>C8V059_EMENI</name>
<evidence type="ECO:0000313" key="1">
    <source>
        <dbReference type="EMBL" id="CBF69399.1"/>
    </source>
</evidence>
<gene>
    <name evidence="1" type="ORF">ANIA_11514</name>
</gene>
<sequence length="70" mass="8074">MNKLHDTNFLAYHTPRSWTEGASEKAQIPDILHVLTRERSITGTRGELTIFFEGYSTRFTVGYTVLQIRT</sequence>
<dbReference type="AlphaFoldDB" id="C8V059"/>
<reference evidence="2" key="1">
    <citation type="journal article" date="2005" name="Nature">
        <title>Sequencing of Aspergillus nidulans and comparative analysis with A. fumigatus and A. oryzae.</title>
        <authorList>
            <person name="Galagan J.E."/>
            <person name="Calvo S.E."/>
            <person name="Cuomo C."/>
            <person name="Ma L.J."/>
            <person name="Wortman J.R."/>
            <person name="Batzoglou S."/>
            <person name="Lee S.I."/>
            <person name="Basturkmen M."/>
            <person name="Spevak C.C."/>
            <person name="Clutterbuck J."/>
            <person name="Kapitonov V."/>
            <person name="Jurka J."/>
            <person name="Scazzocchio C."/>
            <person name="Farman M."/>
            <person name="Butler J."/>
            <person name="Purcell S."/>
            <person name="Harris S."/>
            <person name="Braus G.H."/>
            <person name="Draht O."/>
            <person name="Busch S."/>
            <person name="D'Enfert C."/>
            <person name="Bouchier C."/>
            <person name="Goldman G.H."/>
            <person name="Bell-Pedersen D."/>
            <person name="Griffiths-Jones S."/>
            <person name="Doonan J.H."/>
            <person name="Yu J."/>
            <person name="Vienken K."/>
            <person name="Pain A."/>
            <person name="Freitag M."/>
            <person name="Selker E.U."/>
            <person name="Archer D.B."/>
            <person name="Penalva M.A."/>
            <person name="Oakley B.R."/>
            <person name="Momany M."/>
            <person name="Tanaka T."/>
            <person name="Kumagai T."/>
            <person name="Asai K."/>
            <person name="Machida M."/>
            <person name="Nierman W.C."/>
            <person name="Denning D.W."/>
            <person name="Caddick M."/>
            <person name="Hynes M."/>
            <person name="Paoletti M."/>
            <person name="Fischer R."/>
            <person name="Miller B."/>
            <person name="Dyer P."/>
            <person name="Sachs M.S."/>
            <person name="Osmani S.A."/>
            <person name="Birren B.W."/>
        </authorList>
    </citation>
    <scope>NUCLEOTIDE SEQUENCE [LARGE SCALE GENOMIC DNA]</scope>
    <source>
        <strain evidence="2">FGSC A4 / ATCC 38163 / CBS 112.46 / NRRL 194 / M139</strain>
    </source>
</reference>
<organism evidence="1 2">
    <name type="scientific">Emericella nidulans (strain FGSC A4 / ATCC 38163 / CBS 112.46 / NRRL 194 / M139)</name>
    <name type="common">Aspergillus nidulans</name>
    <dbReference type="NCBI Taxonomy" id="227321"/>
    <lineage>
        <taxon>Eukaryota</taxon>
        <taxon>Fungi</taxon>
        <taxon>Dikarya</taxon>
        <taxon>Ascomycota</taxon>
        <taxon>Pezizomycotina</taxon>
        <taxon>Eurotiomycetes</taxon>
        <taxon>Eurotiomycetidae</taxon>
        <taxon>Eurotiales</taxon>
        <taxon>Aspergillaceae</taxon>
        <taxon>Aspergillus</taxon>
        <taxon>Aspergillus subgen. Nidulantes</taxon>
    </lineage>
</organism>
<dbReference type="KEGG" id="ani:ANIA_11514"/>
<dbReference type="InParanoid" id="C8V059"/>
<proteinExistence type="predicted"/>
<protein>
    <submittedName>
        <fullName evidence="1">Uncharacterized protein</fullName>
    </submittedName>
</protein>
<evidence type="ECO:0000313" key="2">
    <source>
        <dbReference type="Proteomes" id="UP000000560"/>
    </source>
</evidence>
<reference evidence="2" key="2">
    <citation type="journal article" date="2009" name="Fungal Genet. Biol.">
        <title>The 2008 update of the Aspergillus nidulans genome annotation: a community effort.</title>
        <authorList>
            <person name="Wortman J.R."/>
            <person name="Gilsenan J.M."/>
            <person name="Joardar V."/>
            <person name="Deegan J."/>
            <person name="Clutterbuck J."/>
            <person name="Andersen M.R."/>
            <person name="Archer D."/>
            <person name="Bencina M."/>
            <person name="Braus G."/>
            <person name="Coutinho P."/>
            <person name="von Dohren H."/>
            <person name="Doonan J."/>
            <person name="Driessen A.J."/>
            <person name="Durek P."/>
            <person name="Espeso E."/>
            <person name="Fekete E."/>
            <person name="Flipphi M."/>
            <person name="Estrada C.G."/>
            <person name="Geysens S."/>
            <person name="Goldman G."/>
            <person name="de Groot P.W."/>
            <person name="Hansen K."/>
            <person name="Harris S.D."/>
            <person name="Heinekamp T."/>
            <person name="Helmstaedt K."/>
            <person name="Henrissat B."/>
            <person name="Hofmann G."/>
            <person name="Homan T."/>
            <person name="Horio T."/>
            <person name="Horiuchi H."/>
            <person name="James S."/>
            <person name="Jones M."/>
            <person name="Karaffa L."/>
            <person name="Karanyi Z."/>
            <person name="Kato M."/>
            <person name="Keller N."/>
            <person name="Kelly D.E."/>
            <person name="Kiel J.A."/>
            <person name="Kim J.M."/>
            <person name="van der Klei I.J."/>
            <person name="Klis F.M."/>
            <person name="Kovalchuk A."/>
            <person name="Krasevec N."/>
            <person name="Kubicek C.P."/>
            <person name="Liu B."/>
            <person name="Maccabe A."/>
            <person name="Meyer V."/>
            <person name="Mirabito P."/>
            <person name="Miskei M."/>
            <person name="Mos M."/>
            <person name="Mullins J."/>
            <person name="Nelson D.R."/>
            <person name="Nielsen J."/>
            <person name="Oakley B.R."/>
            <person name="Osmani S.A."/>
            <person name="Pakula T."/>
            <person name="Paszewski A."/>
            <person name="Paulsen I."/>
            <person name="Pilsyk S."/>
            <person name="Pocsi I."/>
            <person name="Punt P.J."/>
            <person name="Ram A.F."/>
            <person name="Ren Q."/>
            <person name="Robellet X."/>
            <person name="Robson G."/>
            <person name="Seiboth B."/>
            <person name="van Solingen P."/>
            <person name="Specht T."/>
            <person name="Sun J."/>
            <person name="Taheri-Talesh N."/>
            <person name="Takeshita N."/>
            <person name="Ussery D."/>
            <person name="vanKuyk P.A."/>
            <person name="Visser H."/>
            <person name="van de Vondervoort P.J."/>
            <person name="de Vries R.P."/>
            <person name="Walton J."/>
            <person name="Xiang X."/>
            <person name="Xiong Y."/>
            <person name="Zeng A.P."/>
            <person name="Brandt B.W."/>
            <person name="Cornell M.J."/>
            <person name="van den Hondel C.A."/>
            <person name="Visser J."/>
            <person name="Oliver S.G."/>
            <person name="Turner G."/>
        </authorList>
    </citation>
    <scope>GENOME REANNOTATION</scope>
    <source>
        <strain evidence="2">FGSC A4 / ATCC 38163 / CBS 112.46 / NRRL 194 / M139</strain>
    </source>
</reference>
<dbReference type="Proteomes" id="UP000000560">
    <property type="component" value="Chromosome I"/>
</dbReference>